<gene>
    <name evidence="1" type="ORF">AK812_SmicGene28890</name>
</gene>
<evidence type="ECO:0000313" key="1">
    <source>
        <dbReference type="EMBL" id="OLP89639.1"/>
    </source>
</evidence>
<dbReference type="Proteomes" id="UP000186817">
    <property type="component" value="Unassembled WGS sequence"/>
</dbReference>
<proteinExistence type="predicted"/>
<protein>
    <submittedName>
        <fullName evidence="1">Uncharacterized protein</fullName>
    </submittedName>
</protein>
<dbReference type="AlphaFoldDB" id="A0A1Q9D384"/>
<accession>A0A1Q9D384</accession>
<sequence>MHDKPVSFDARRYHMVEPHEGSMWALAAYVPQAYARATELHREVLAEAGFPLPQSPISSEDIQVARAVSFFSENEVRVEGLWGVDGAKSEFRPWWLIEELAGMLPPIGCARVGPPGIERCGRQVGSCGVQAAVGLLAWLAAGADTGKAVVSAGGCGAGVVSAGGFTGPAHPAVQLQVPTEVAADFVRAAPTMAGELQRLARRCRPEILYALILLSQAISKNSKDAVYRRGHLLKYLKRYPEGGIYYTSDPQLTPDARVHSSGVVVEGFCDASFAPNSGRSQQAVMVFMMGGVVAW</sequence>
<name>A0A1Q9D384_SYMMI</name>
<keyword evidence="2" id="KW-1185">Reference proteome</keyword>
<comment type="caution">
    <text evidence="1">The sequence shown here is derived from an EMBL/GenBank/DDBJ whole genome shotgun (WGS) entry which is preliminary data.</text>
</comment>
<evidence type="ECO:0000313" key="2">
    <source>
        <dbReference type="Proteomes" id="UP000186817"/>
    </source>
</evidence>
<reference evidence="1 2" key="1">
    <citation type="submission" date="2016-02" db="EMBL/GenBank/DDBJ databases">
        <title>Genome analysis of coral dinoflagellate symbionts highlights evolutionary adaptations to a symbiotic lifestyle.</title>
        <authorList>
            <person name="Aranda M."/>
            <person name="Li Y."/>
            <person name="Liew Y.J."/>
            <person name="Baumgarten S."/>
            <person name="Simakov O."/>
            <person name="Wilson M."/>
            <person name="Piel J."/>
            <person name="Ashoor H."/>
            <person name="Bougouffa S."/>
            <person name="Bajic V.B."/>
            <person name="Ryu T."/>
            <person name="Ravasi T."/>
            <person name="Bayer T."/>
            <person name="Micklem G."/>
            <person name="Kim H."/>
            <person name="Bhak J."/>
            <person name="Lajeunesse T.C."/>
            <person name="Voolstra C.R."/>
        </authorList>
    </citation>
    <scope>NUCLEOTIDE SEQUENCE [LARGE SCALE GENOMIC DNA]</scope>
    <source>
        <strain evidence="1 2">CCMP2467</strain>
    </source>
</reference>
<organism evidence="1 2">
    <name type="scientific">Symbiodinium microadriaticum</name>
    <name type="common">Dinoflagellate</name>
    <name type="synonym">Zooxanthella microadriatica</name>
    <dbReference type="NCBI Taxonomy" id="2951"/>
    <lineage>
        <taxon>Eukaryota</taxon>
        <taxon>Sar</taxon>
        <taxon>Alveolata</taxon>
        <taxon>Dinophyceae</taxon>
        <taxon>Suessiales</taxon>
        <taxon>Symbiodiniaceae</taxon>
        <taxon>Symbiodinium</taxon>
    </lineage>
</organism>
<dbReference type="OrthoDB" id="483929at2759"/>
<dbReference type="EMBL" id="LSRX01000751">
    <property type="protein sequence ID" value="OLP89639.1"/>
    <property type="molecule type" value="Genomic_DNA"/>
</dbReference>